<keyword evidence="6" id="KW-0016">Alginate biosynthesis</keyword>
<proteinExistence type="predicted"/>
<keyword evidence="11" id="KW-1185">Reference proteome</keyword>
<gene>
    <name evidence="10" type="ORF">EV193_103479</name>
</gene>
<keyword evidence="5" id="KW-0574">Periplasm</keyword>
<sequence>MTVHDPWQQAERPEEQTGELPRVSVELPPVHEAWLPREHSLHRPRHGTRQLTALICALVFFAGPAALWVFGGRPSELENHKLASFPGLDSGWAFFTGLGNWATDQLVFRGGAIDAADWISRTLFGEPPPLDQGGRSPVGPLPNPPGGIGGVPNPPNVEGPTPGVPGTEGFRRVIEGSDGWLYFGYDTDAKCQPTKPLAESIAGLNRLRDAITASGRKLVLVVAPDKTTMVPEHLPGTYPGRDCANAAAPELWRAVTKDAKALDVRPALQAAGREAGRPVYHQQDTHWTDEGSVAMVRAVAEHLSPGVTATWQVSDGKPWSGGADLATMVGKRAKKEGMAYEIRPDGFNNRSQDPVKPGMAQPTHRQSDPVGGTIDKPTTVIGDSFTEITSKYLPAAFSNVTMQSYMAINDTPTQVANQMANSEIVVLQVVERNIAGGILLPFTSDMFIETLRPILAARPVR</sequence>
<keyword evidence="10" id="KW-0378">Hydrolase</keyword>
<evidence type="ECO:0000256" key="1">
    <source>
        <dbReference type="ARBA" id="ARBA00004418"/>
    </source>
</evidence>
<dbReference type="RefSeq" id="WP_341273158.1">
    <property type="nucleotide sequence ID" value="NZ_SGWQ01000003.1"/>
</dbReference>
<comment type="pathway">
    <text evidence="2">Glycan biosynthesis; alginate biosynthesis.</text>
</comment>
<keyword evidence="8" id="KW-0812">Transmembrane</keyword>
<dbReference type="UniPathway" id="UPA00286"/>
<feature type="compositionally biased region" description="Low complexity" evidence="7">
    <location>
        <begin position="158"/>
        <end position="168"/>
    </location>
</feature>
<comment type="caution">
    <text evidence="10">The sequence shown here is derived from an EMBL/GenBank/DDBJ whole genome shotgun (WGS) entry which is preliminary data.</text>
</comment>
<reference evidence="10 11" key="1">
    <citation type="submission" date="2019-02" db="EMBL/GenBank/DDBJ databases">
        <title>Genomic Encyclopedia of Type Strains, Phase IV (KMG-IV): sequencing the most valuable type-strain genomes for metagenomic binning, comparative biology and taxonomic classification.</title>
        <authorList>
            <person name="Goeker M."/>
        </authorList>
    </citation>
    <scope>NUCLEOTIDE SEQUENCE [LARGE SCALE GENOMIC DNA]</scope>
    <source>
        <strain evidence="10 11">DSM 101727</strain>
    </source>
</reference>
<keyword evidence="8" id="KW-0472">Membrane</keyword>
<keyword evidence="3 10" id="KW-0808">Transferase</keyword>
<dbReference type="GO" id="GO:0016740">
    <property type="term" value="F:transferase activity"/>
    <property type="evidence" value="ECO:0007669"/>
    <property type="project" value="UniProtKB-KW"/>
</dbReference>
<accession>A0A4Q7KVU6</accession>
<dbReference type="GO" id="GO:0042597">
    <property type="term" value="C:periplasmic space"/>
    <property type="evidence" value="ECO:0007669"/>
    <property type="project" value="UniProtKB-SubCell"/>
</dbReference>
<feature type="region of interest" description="Disordered" evidence="7">
    <location>
        <begin position="1"/>
        <end position="21"/>
    </location>
</feature>
<comment type="subcellular location">
    <subcellularLocation>
        <location evidence="1">Periplasm</location>
    </subcellularLocation>
</comment>
<feature type="transmembrane region" description="Helical" evidence="8">
    <location>
        <begin position="51"/>
        <end position="71"/>
    </location>
</feature>
<keyword evidence="8" id="KW-1133">Transmembrane helix</keyword>
<dbReference type="EMBL" id="SGWQ01000003">
    <property type="protein sequence ID" value="RZS41159.1"/>
    <property type="molecule type" value="Genomic_DNA"/>
</dbReference>
<feature type="domain" description="AlgX/AlgJ SGNH hydrolase-like" evidence="9">
    <location>
        <begin position="173"/>
        <end position="389"/>
    </location>
</feature>
<dbReference type="AlphaFoldDB" id="A0A4Q7KVU6"/>
<dbReference type="GO" id="GO:0016787">
    <property type="term" value="F:hydrolase activity"/>
    <property type="evidence" value="ECO:0007669"/>
    <property type="project" value="UniProtKB-KW"/>
</dbReference>
<evidence type="ECO:0000313" key="10">
    <source>
        <dbReference type="EMBL" id="RZS41159.1"/>
    </source>
</evidence>
<evidence type="ECO:0000256" key="4">
    <source>
        <dbReference type="ARBA" id="ARBA00022729"/>
    </source>
</evidence>
<evidence type="ECO:0000256" key="6">
    <source>
        <dbReference type="ARBA" id="ARBA00022841"/>
    </source>
</evidence>
<evidence type="ECO:0000259" key="9">
    <source>
        <dbReference type="Pfam" id="PF16822"/>
    </source>
</evidence>
<feature type="region of interest" description="Disordered" evidence="7">
    <location>
        <begin position="343"/>
        <end position="375"/>
    </location>
</feature>
<dbReference type="Proteomes" id="UP000294257">
    <property type="component" value="Unassembled WGS sequence"/>
</dbReference>
<keyword evidence="4" id="KW-0732">Signal</keyword>
<evidence type="ECO:0000256" key="5">
    <source>
        <dbReference type="ARBA" id="ARBA00022764"/>
    </source>
</evidence>
<dbReference type="GO" id="GO:0042121">
    <property type="term" value="P:alginic acid biosynthetic process"/>
    <property type="evidence" value="ECO:0007669"/>
    <property type="project" value="UniProtKB-UniPathway"/>
</dbReference>
<evidence type="ECO:0000256" key="7">
    <source>
        <dbReference type="SAM" id="MobiDB-lite"/>
    </source>
</evidence>
<feature type="region of interest" description="Disordered" evidence="7">
    <location>
        <begin position="126"/>
        <end position="169"/>
    </location>
</feature>
<evidence type="ECO:0000256" key="2">
    <source>
        <dbReference type="ARBA" id="ARBA00005182"/>
    </source>
</evidence>
<evidence type="ECO:0000256" key="3">
    <source>
        <dbReference type="ARBA" id="ARBA00022679"/>
    </source>
</evidence>
<evidence type="ECO:0000256" key="8">
    <source>
        <dbReference type="SAM" id="Phobius"/>
    </source>
</evidence>
<evidence type="ECO:0000313" key="11">
    <source>
        <dbReference type="Proteomes" id="UP000294257"/>
    </source>
</evidence>
<dbReference type="InterPro" id="IPR031811">
    <property type="entry name" value="ALGX/ALGJ_SGNH-like"/>
</dbReference>
<organism evidence="10 11">
    <name type="scientific">Herbihabitans rhizosphaerae</name>
    <dbReference type="NCBI Taxonomy" id="1872711"/>
    <lineage>
        <taxon>Bacteria</taxon>
        <taxon>Bacillati</taxon>
        <taxon>Actinomycetota</taxon>
        <taxon>Actinomycetes</taxon>
        <taxon>Pseudonocardiales</taxon>
        <taxon>Pseudonocardiaceae</taxon>
        <taxon>Herbihabitans</taxon>
    </lineage>
</organism>
<dbReference type="Pfam" id="PF16822">
    <property type="entry name" value="ALGX"/>
    <property type="match status" value="1"/>
</dbReference>
<name>A0A4Q7KVU6_9PSEU</name>
<protein>
    <submittedName>
        <fullName evidence="10">Acetyltransferase AlgX (SGNH hydrolase-like protein)</fullName>
    </submittedName>
</protein>